<evidence type="ECO:0000256" key="5">
    <source>
        <dbReference type="ARBA" id="ARBA00022989"/>
    </source>
</evidence>
<dbReference type="EMBL" id="QGKM01000056">
    <property type="protein sequence ID" value="PWQ94364.1"/>
    <property type="molecule type" value="Genomic_DNA"/>
</dbReference>
<dbReference type="PANTHER" id="PTHR43731:SF14">
    <property type="entry name" value="PRESENILIN-ASSOCIATED RHOMBOID-LIKE PROTEIN, MITOCHONDRIAL"/>
    <property type="match status" value="1"/>
</dbReference>
<keyword evidence="9" id="KW-0645">Protease</keyword>
<feature type="transmembrane region" description="Helical" evidence="7">
    <location>
        <begin position="16"/>
        <end position="35"/>
    </location>
</feature>
<accession>A0A317C6V4</accession>
<dbReference type="InterPro" id="IPR035952">
    <property type="entry name" value="Rhomboid-like_sf"/>
</dbReference>
<reference evidence="9 10" key="1">
    <citation type="submission" date="2018-05" db="EMBL/GenBank/DDBJ databases">
        <title>Leucothrix arctica sp. nov., isolated from Arctic seawater.</title>
        <authorList>
            <person name="Choi A."/>
            <person name="Baek K."/>
        </authorList>
    </citation>
    <scope>NUCLEOTIDE SEQUENCE [LARGE SCALE GENOMIC DNA]</scope>
    <source>
        <strain evidence="9 10">JCM 18388</strain>
    </source>
</reference>
<dbReference type="PANTHER" id="PTHR43731">
    <property type="entry name" value="RHOMBOID PROTEASE"/>
    <property type="match status" value="1"/>
</dbReference>
<gene>
    <name evidence="9" type="ORF">DKW60_17170</name>
</gene>
<keyword evidence="6 7" id="KW-0472">Membrane</keyword>
<dbReference type="GO" id="GO:0004252">
    <property type="term" value="F:serine-type endopeptidase activity"/>
    <property type="evidence" value="ECO:0007669"/>
    <property type="project" value="InterPro"/>
</dbReference>
<dbReference type="SUPFAM" id="SSF144091">
    <property type="entry name" value="Rhomboid-like"/>
    <property type="match status" value="1"/>
</dbReference>
<keyword evidence="3 7" id="KW-0812">Transmembrane</keyword>
<protein>
    <submittedName>
        <fullName evidence="9">Rhomboid family intramembrane serine protease</fullName>
    </submittedName>
</protein>
<dbReference type="FunFam" id="1.20.1540.10:FF:000027">
    <property type="entry name" value="Rhomboid family intramembrane serine protease"/>
    <property type="match status" value="1"/>
</dbReference>
<dbReference type="Proteomes" id="UP000245539">
    <property type="component" value="Unassembled WGS sequence"/>
</dbReference>
<feature type="domain" description="Peptidase S54 rhomboid" evidence="8">
    <location>
        <begin position="61"/>
        <end position="212"/>
    </location>
</feature>
<dbReference type="RefSeq" id="WP_109838893.1">
    <property type="nucleotide sequence ID" value="NZ_QGKM01000056.1"/>
</dbReference>
<organism evidence="9 10">
    <name type="scientific">Leucothrix pacifica</name>
    <dbReference type="NCBI Taxonomy" id="1247513"/>
    <lineage>
        <taxon>Bacteria</taxon>
        <taxon>Pseudomonadati</taxon>
        <taxon>Pseudomonadota</taxon>
        <taxon>Gammaproteobacteria</taxon>
        <taxon>Thiotrichales</taxon>
        <taxon>Thiotrichaceae</taxon>
        <taxon>Leucothrix</taxon>
    </lineage>
</organism>
<feature type="transmembrane region" description="Helical" evidence="7">
    <location>
        <begin position="124"/>
        <end position="145"/>
    </location>
</feature>
<feature type="transmembrane region" description="Helical" evidence="7">
    <location>
        <begin position="62"/>
        <end position="87"/>
    </location>
</feature>
<comment type="subcellular location">
    <subcellularLocation>
        <location evidence="1">Membrane</location>
        <topology evidence="1">Multi-pass membrane protein</topology>
    </subcellularLocation>
</comment>
<dbReference type="GO" id="GO:0006508">
    <property type="term" value="P:proteolysis"/>
    <property type="evidence" value="ECO:0007669"/>
    <property type="project" value="UniProtKB-KW"/>
</dbReference>
<evidence type="ECO:0000259" key="8">
    <source>
        <dbReference type="Pfam" id="PF01694"/>
    </source>
</evidence>
<evidence type="ECO:0000256" key="2">
    <source>
        <dbReference type="ARBA" id="ARBA00009045"/>
    </source>
</evidence>
<dbReference type="InterPro" id="IPR050925">
    <property type="entry name" value="Rhomboid_protease_S54"/>
</dbReference>
<dbReference type="Gene3D" id="1.20.1540.10">
    <property type="entry name" value="Rhomboid-like"/>
    <property type="match status" value="1"/>
</dbReference>
<feature type="transmembrane region" description="Helical" evidence="7">
    <location>
        <begin position="152"/>
        <end position="174"/>
    </location>
</feature>
<evidence type="ECO:0000256" key="1">
    <source>
        <dbReference type="ARBA" id="ARBA00004141"/>
    </source>
</evidence>
<feature type="transmembrane region" description="Helical" evidence="7">
    <location>
        <begin position="194"/>
        <end position="213"/>
    </location>
</feature>
<feature type="transmembrane region" description="Helical" evidence="7">
    <location>
        <begin position="99"/>
        <end position="118"/>
    </location>
</feature>
<sequence length="239" mass="26530">MLFPIRDHNPSRNRPYVTWALIAINVAVFLSYIPLLNNDFALAAFFDTWAMVPGEITTGTEYYTAITSMFLHGGYMHLISNMLFLWIFGDNIEDAMGHLMFLLFYLASGLGADAIHILSDADSMIPTVGASGAIAGVLGAYLLLYPKAKVDVFFTIVIIFRLITLPAFIVLGMWMALQLFGSFTESTEGGGVAYWAHTGGFIVGMILAAPLWLKLGGPLFWRRNNGHPPHEPFRIEKEF</sequence>
<evidence type="ECO:0000256" key="4">
    <source>
        <dbReference type="ARBA" id="ARBA00022801"/>
    </source>
</evidence>
<dbReference type="GO" id="GO:0016020">
    <property type="term" value="C:membrane"/>
    <property type="evidence" value="ECO:0007669"/>
    <property type="project" value="UniProtKB-SubCell"/>
</dbReference>
<comment type="caution">
    <text evidence="9">The sequence shown here is derived from an EMBL/GenBank/DDBJ whole genome shotgun (WGS) entry which is preliminary data.</text>
</comment>
<evidence type="ECO:0000256" key="6">
    <source>
        <dbReference type="ARBA" id="ARBA00023136"/>
    </source>
</evidence>
<keyword evidence="4" id="KW-0378">Hydrolase</keyword>
<evidence type="ECO:0000256" key="3">
    <source>
        <dbReference type="ARBA" id="ARBA00022692"/>
    </source>
</evidence>
<proteinExistence type="inferred from homology"/>
<dbReference type="OrthoDB" id="9814037at2"/>
<keyword evidence="5 7" id="KW-1133">Transmembrane helix</keyword>
<evidence type="ECO:0000256" key="7">
    <source>
        <dbReference type="SAM" id="Phobius"/>
    </source>
</evidence>
<dbReference type="AlphaFoldDB" id="A0A317C6V4"/>
<name>A0A317C6V4_9GAMM</name>
<evidence type="ECO:0000313" key="10">
    <source>
        <dbReference type="Proteomes" id="UP000245539"/>
    </source>
</evidence>
<comment type="similarity">
    <text evidence="2">Belongs to the peptidase S54 family.</text>
</comment>
<evidence type="ECO:0000313" key="9">
    <source>
        <dbReference type="EMBL" id="PWQ94364.1"/>
    </source>
</evidence>
<dbReference type="InterPro" id="IPR022764">
    <property type="entry name" value="Peptidase_S54_rhomboid_dom"/>
</dbReference>
<keyword evidence="10" id="KW-1185">Reference proteome</keyword>
<dbReference type="Pfam" id="PF01694">
    <property type="entry name" value="Rhomboid"/>
    <property type="match status" value="1"/>
</dbReference>